<keyword evidence="1 2" id="KW-0732">Signal</keyword>
<organism evidence="4 5">
    <name type="scientific">Roseateles saccharophilus</name>
    <name type="common">Pseudomonas saccharophila</name>
    <dbReference type="NCBI Taxonomy" id="304"/>
    <lineage>
        <taxon>Bacteria</taxon>
        <taxon>Pseudomonadati</taxon>
        <taxon>Pseudomonadota</taxon>
        <taxon>Betaproteobacteria</taxon>
        <taxon>Burkholderiales</taxon>
        <taxon>Sphaerotilaceae</taxon>
        <taxon>Roseateles</taxon>
    </lineage>
</organism>
<feature type="chain" id="PRO_5046235572" description="Outer membrane protein beta-barrel domain-containing protein" evidence="2">
    <location>
        <begin position="22"/>
        <end position="187"/>
    </location>
</feature>
<evidence type="ECO:0000259" key="3">
    <source>
        <dbReference type="Pfam" id="PF13505"/>
    </source>
</evidence>
<dbReference type="RefSeq" id="WP_310267153.1">
    <property type="nucleotide sequence ID" value="NZ_JAVDXU010000002.1"/>
</dbReference>
<feature type="domain" description="Outer membrane protein beta-barrel" evidence="3">
    <location>
        <begin position="8"/>
        <end position="187"/>
    </location>
</feature>
<dbReference type="EMBL" id="JAVDXU010000002">
    <property type="protein sequence ID" value="MDR7270840.1"/>
    <property type="molecule type" value="Genomic_DNA"/>
</dbReference>
<gene>
    <name evidence="4" type="ORF">J2X20_003498</name>
</gene>
<comment type="caution">
    <text evidence="4">The sequence shown here is derived from an EMBL/GenBank/DDBJ whole genome shotgun (WGS) entry which is preliminary data.</text>
</comment>
<dbReference type="InterPro" id="IPR027385">
    <property type="entry name" value="Beta-barrel_OMP"/>
</dbReference>
<feature type="signal peptide" evidence="2">
    <location>
        <begin position="1"/>
        <end position="21"/>
    </location>
</feature>
<accession>A0ABU1YPQ4</accession>
<dbReference type="Proteomes" id="UP001180453">
    <property type="component" value="Unassembled WGS sequence"/>
</dbReference>
<name>A0ABU1YPQ4_ROSSA</name>
<evidence type="ECO:0000313" key="4">
    <source>
        <dbReference type="EMBL" id="MDR7270840.1"/>
    </source>
</evidence>
<evidence type="ECO:0000256" key="2">
    <source>
        <dbReference type="SAM" id="SignalP"/>
    </source>
</evidence>
<evidence type="ECO:0000256" key="1">
    <source>
        <dbReference type="ARBA" id="ARBA00022729"/>
    </source>
</evidence>
<proteinExistence type="predicted"/>
<keyword evidence="5" id="KW-1185">Reference proteome</keyword>
<dbReference type="Pfam" id="PF13505">
    <property type="entry name" value="OMP_b-brl"/>
    <property type="match status" value="1"/>
</dbReference>
<protein>
    <recommendedName>
        <fullName evidence="3">Outer membrane protein beta-barrel domain-containing protein</fullName>
    </recommendedName>
</protein>
<evidence type="ECO:0000313" key="5">
    <source>
        <dbReference type="Proteomes" id="UP001180453"/>
    </source>
</evidence>
<sequence>MKKHLIAAAIAATALSTASHADGLHPVLGASVTGGGKTLVKVEYQDGHTQNIRSGGLVHLFGGAEYESGPFAFQANIGYHVDDTHARDGSVRFSRWPIELIGFFKPEGPLRLGLGVRKATGAKIATSGKASYLGSDSFESKAGLILQGEYLFSPHWSGLLRVVREDYKVGGTTVQGNHVGLGGSYRF</sequence>
<reference evidence="4 5" key="1">
    <citation type="submission" date="2023-07" db="EMBL/GenBank/DDBJ databases">
        <title>Sorghum-associated microbial communities from plants grown in Nebraska, USA.</title>
        <authorList>
            <person name="Schachtman D."/>
        </authorList>
    </citation>
    <scope>NUCLEOTIDE SEQUENCE [LARGE SCALE GENOMIC DNA]</scope>
    <source>
        <strain evidence="4 5">BE314</strain>
    </source>
</reference>